<evidence type="ECO:0000259" key="4">
    <source>
        <dbReference type="PROSITE" id="PS51077"/>
    </source>
</evidence>
<organism evidence="6 7">
    <name type="scientific">Arthrobacter yangruifuii</name>
    <dbReference type="NCBI Taxonomy" id="2606616"/>
    <lineage>
        <taxon>Bacteria</taxon>
        <taxon>Bacillati</taxon>
        <taxon>Actinomycetota</taxon>
        <taxon>Actinomycetes</taxon>
        <taxon>Micrococcales</taxon>
        <taxon>Micrococcaceae</taxon>
        <taxon>Arthrobacter</taxon>
    </lineage>
</organism>
<dbReference type="RefSeq" id="WP_152272391.1">
    <property type="nucleotide sequence ID" value="NZ_VTFX01000004.1"/>
</dbReference>
<comment type="caution">
    <text evidence="6">The sequence shown here is derived from an EMBL/GenBank/DDBJ whole genome shotgun (WGS) entry which is preliminary data.</text>
</comment>
<dbReference type="EMBL" id="VTFX01000004">
    <property type="protein sequence ID" value="KAD3633184.1"/>
    <property type="molecule type" value="Genomic_DNA"/>
</dbReference>
<evidence type="ECO:0000313" key="6">
    <source>
        <dbReference type="EMBL" id="KAD3633184.1"/>
    </source>
</evidence>
<protein>
    <submittedName>
        <fullName evidence="6">Helix-turn-helix domain-containing protein</fullName>
    </submittedName>
</protein>
<dbReference type="Gene3D" id="1.10.10.10">
    <property type="entry name" value="Winged helix-like DNA-binding domain superfamily/Winged helix DNA-binding domain"/>
    <property type="match status" value="1"/>
</dbReference>
<evidence type="ECO:0000256" key="1">
    <source>
        <dbReference type="ARBA" id="ARBA00023015"/>
    </source>
</evidence>
<gene>
    <name evidence="6" type="ORF">GD627_10190</name>
</gene>
<dbReference type="PROSITE" id="PS51078">
    <property type="entry name" value="ICLR_ED"/>
    <property type="match status" value="1"/>
</dbReference>
<evidence type="ECO:0000313" key="7">
    <source>
        <dbReference type="Proteomes" id="UP000326852"/>
    </source>
</evidence>
<dbReference type="SUPFAM" id="SSF46785">
    <property type="entry name" value="Winged helix' DNA-binding domain"/>
    <property type="match status" value="1"/>
</dbReference>
<dbReference type="InterPro" id="IPR050707">
    <property type="entry name" value="HTH_MetabolicPath_Reg"/>
</dbReference>
<evidence type="ECO:0000259" key="5">
    <source>
        <dbReference type="PROSITE" id="PS51078"/>
    </source>
</evidence>
<evidence type="ECO:0000256" key="2">
    <source>
        <dbReference type="ARBA" id="ARBA00023125"/>
    </source>
</evidence>
<dbReference type="PANTHER" id="PTHR30136:SF24">
    <property type="entry name" value="HTH-TYPE TRANSCRIPTIONAL REPRESSOR ALLR"/>
    <property type="match status" value="1"/>
</dbReference>
<dbReference type="Proteomes" id="UP000326852">
    <property type="component" value="Unassembled WGS sequence"/>
</dbReference>
<accession>A0A5N6MHI1</accession>
<keyword evidence="1" id="KW-0805">Transcription regulation</keyword>
<reference evidence="6 7" key="1">
    <citation type="submission" date="2019-08" db="EMBL/GenBank/DDBJ databases">
        <title>Arthrobacter sp. nov., isolated from plateau pika and Tibetan wild ass.</title>
        <authorList>
            <person name="Ge Y."/>
        </authorList>
    </citation>
    <scope>NUCLEOTIDE SEQUENCE [LARGE SCALE GENOMIC DNA]</scope>
    <source>
        <strain evidence="6 7">785</strain>
    </source>
</reference>
<dbReference type="PROSITE" id="PS51077">
    <property type="entry name" value="HTH_ICLR"/>
    <property type="match status" value="1"/>
</dbReference>
<keyword evidence="2" id="KW-0238">DNA-binding</keyword>
<dbReference type="Pfam" id="PF09339">
    <property type="entry name" value="HTH_IclR"/>
    <property type="match status" value="1"/>
</dbReference>
<sequence length="263" mass="28448">MDAPTTSSGYRDRNSTADRALTILEMFSDTQPSISALDVADSLSVARSTAYRYLESLVSRGYLEESPGGGFRLGIMVLKLARVARSGFGLSEVALPRMRELCSEFGQTVVLTRRAGASVVCLERELPSGQLLRISYERGSQLPLTAGASALVLLAWLRESEVRELLSLNNRPQFTERTLTGVDELVTRLKQIRALGYSISHGEVDPDALGIACPLFGHRHEVVAGLSIIGLGSRISEQEREQMIAALRAAARDIGETLALSAG</sequence>
<dbReference type="InterPro" id="IPR036388">
    <property type="entry name" value="WH-like_DNA-bd_sf"/>
</dbReference>
<dbReference type="PANTHER" id="PTHR30136">
    <property type="entry name" value="HELIX-TURN-HELIX TRANSCRIPTIONAL REGULATOR, ICLR FAMILY"/>
    <property type="match status" value="1"/>
</dbReference>
<keyword evidence="3" id="KW-0804">Transcription</keyword>
<name>A0A5N6MHI1_9MICC</name>
<dbReference type="InterPro" id="IPR014757">
    <property type="entry name" value="Tscrpt_reg_IclR_C"/>
</dbReference>
<dbReference type="GO" id="GO:0003677">
    <property type="term" value="F:DNA binding"/>
    <property type="evidence" value="ECO:0007669"/>
    <property type="project" value="UniProtKB-KW"/>
</dbReference>
<dbReference type="Gene3D" id="3.30.450.40">
    <property type="match status" value="1"/>
</dbReference>
<dbReference type="SMART" id="SM00346">
    <property type="entry name" value="HTH_ICLR"/>
    <property type="match status" value="1"/>
</dbReference>
<proteinExistence type="predicted"/>
<dbReference type="Pfam" id="PF01614">
    <property type="entry name" value="IclR_C"/>
    <property type="match status" value="1"/>
</dbReference>
<dbReference type="InterPro" id="IPR005471">
    <property type="entry name" value="Tscrpt_reg_IclR_N"/>
</dbReference>
<dbReference type="SUPFAM" id="SSF55781">
    <property type="entry name" value="GAF domain-like"/>
    <property type="match status" value="1"/>
</dbReference>
<feature type="domain" description="HTH iclR-type" evidence="4">
    <location>
        <begin position="14"/>
        <end position="75"/>
    </location>
</feature>
<dbReference type="InterPro" id="IPR036390">
    <property type="entry name" value="WH_DNA-bd_sf"/>
</dbReference>
<keyword evidence="7" id="KW-1185">Reference proteome</keyword>
<dbReference type="AlphaFoldDB" id="A0A5N6MHI1"/>
<dbReference type="InterPro" id="IPR029016">
    <property type="entry name" value="GAF-like_dom_sf"/>
</dbReference>
<dbReference type="GO" id="GO:0045892">
    <property type="term" value="P:negative regulation of DNA-templated transcription"/>
    <property type="evidence" value="ECO:0007669"/>
    <property type="project" value="TreeGrafter"/>
</dbReference>
<feature type="domain" description="IclR-ED" evidence="5">
    <location>
        <begin position="76"/>
        <end position="260"/>
    </location>
</feature>
<evidence type="ECO:0000256" key="3">
    <source>
        <dbReference type="ARBA" id="ARBA00023163"/>
    </source>
</evidence>
<dbReference type="GO" id="GO:0003700">
    <property type="term" value="F:DNA-binding transcription factor activity"/>
    <property type="evidence" value="ECO:0007669"/>
    <property type="project" value="TreeGrafter"/>
</dbReference>